<dbReference type="GO" id="GO:0008113">
    <property type="term" value="F:peptide-methionine (S)-S-oxide reductase activity"/>
    <property type="evidence" value="ECO:0007669"/>
    <property type="project" value="UniProtKB-EC"/>
</dbReference>
<dbReference type="RefSeq" id="WP_238275806.1">
    <property type="nucleotide sequence ID" value="NZ_BPQL01000010.1"/>
</dbReference>
<organism evidence="6 7">
    <name type="scientific">Methylobacterium goesingense</name>
    <dbReference type="NCBI Taxonomy" id="243690"/>
    <lineage>
        <taxon>Bacteria</taxon>
        <taxon>Pseudomonadati</taxon>
        <taxon>Pseudomonadota</taxon>
        <taxon>Alphaproteobacteria</taxon>
        <taxon>Hyphomicrobiales</taxon>
        <taxon>Methylobacteriaceae</taxon>
        <taxon>Methylobacterium</taxon>
    </lineage>
</organism>
<dbReference type="Pfam" id="PF01625">
    <property type="entry name" value="PMSR"/>
    <property type="match status" value="1"/>
</dbReference>
<dbReference type="PANTHER" id="PTHR43774:SF1">
    <property type="entry name" value="PEPTIDE METHIONINE SULFOXIDE REDUCTASE MSRA 2"/>
    <property type="match status" value="1"/>
</dbReference>
<dbReference type="EMBL" id="JBEPMM010000010">
    <property type="protein sequence ID" value="MET3693823.1"/>
    <property type="molecule type" value="Genomic_DNA"/>
</dbReference>
<reference evidence="6 7" key="1">
    <citation type="submission" date="2024-06" db="EMBL/GenBank/DDBJ databases">
        <title>Genomic Encyclopedia of Type Strains, Phase IV (KMG-IV): sequencing the most valuable type-strain genomes for metagenomic binning, comparative biology and taxonomic classification.</title>
        <authorList>
            <person name="Goeker M."/>
        </authorList>
    </citation>
    <scope>NUCLEOTIDE SEQUENCE [LARGE SCALE GENOMIC DNA]</scope>
    <source>
        <strain evidence="6 7">DSM 21331</strain>
    </source>
</reference>
<dbReference type="InterPro" id="IPR002569">
    <property type="entry name" value="Met_Sox_Rdtase_MsrA_dom"/>
</dbReference>
<protein>
    <recommendedName>
        <fullName evidence="4">Peptide methionine sulfoxide reductase MsrA</fullName>
        <shortName evidence="4">Protein-methionine-S-oxide reductase</shortName>
        <ecNumber evidence="4">1.8.4.11</ecNumber>
    </recommendedName>
    <alternativeName>
        <fullName evidence="4">Peptide-methionine (S)-S-oxide reductase</fullName>
        <shortName evidence="4">Peptide Met(O) reductase</shortName>
    </alternativeName>
</protein>
<dbReference type="NCBIfam" id="TIGR00401">
    <property type="entry name" value="msrA"/>
    <property type="match status" value="1"/>
</dbReference>
<comment type="catalytic activity">
    <reaction evidence="3 4">
        <text>[thioredoxin]-disulfide + L-methionine + H2O = L-methionine (S)-S-oxide + [thioredoxin]-dithiol</text>
        <dbReference type="Rhea" id="RHEA:19993"/>
        <dbReference type="Rhea" id="RHEA-COMP:10698"/>
        <dbReference type="Rhea" id="RHEA-COMP:10700"/>
        <dbReference type="ChEBI" id="CHEBI:15377"/>
        <dbReference type="ChEBI" id="CHEBI:29950"/>
        <dbReference type="ChEBI" id="CHEBI:50058"/>
        <dbReference type="ChEBI" id="CHEBI:57844"/>
        <dbReference type="ChEBI" id="CHEBI:58772"/>
        <dbReference type="EC" id="1.8.4.11"/>
    </reaction>
</comment>
<dbReference type="Gene3D" id="3.30.1060.10">
    <property type="entry name" value="Peptide methionine sulphoxide reductase MsrA"/>
    <property type="match status" value="1"/>
</dbReference>
<keyword evidence="1 4" id="KW-0560">Oxidoreductase</keyword>
<dbReference type="SUPFAM" id="SSF55068">
    <property type="entry name" value="Peptide methionine sulfoxide reductase"/>
    <property type="match status" value="1"/>
</dbReference>
<dbReference type="PANTHER" id="PTHR43774">
    <property type="entry name" value="PEPTIDE METHIONINE SULFOXIDE REDUCTASE"/>
    <property type="match status" value="1"/>
</dbReference>
<evidence type="ECO:0000259" key="5">
    <source>
        <dbReference type="Pfam" id="PF01625"/>
    </source>
</evidence>
<dbReference type="Proteomes" id="UP001549145">
    <property type="component" value="Unassembled WGS sequence"/>
</dbReference>
<dbReference type="HAMAP" id="MF_01401">
    <property type="entry name" value="MsrA"/>
    <property type="match status" value="1"/>
</dbReference>
<evidence type="ECO:0000256" key="2">
    <source>
        <dbReference type="ARBA" id="ARBA00047806"/>
    </source>
</evidence>
<comment type="similarity">
    <text evidence="4">Belongs to the MsrA Met sulfoxide reductase family.</text>
</comment>
<evidence type="ECO:0000313" key="7">
    <source>
        <dbReference type="Proteomes" id="UP001549145"/>
    </source>
</evidence>
<dbReference type="InterPro" id="IPR036509">
    <property type="entry name" value="Met_Sox_Rdtase_MsrA_sf"/>
</dbReference>
<comment type="catalytic activity">
    <reaction evidence="2 4">
        <text>L-methionyl-[protein] + [thioredoxin]-disulfide + H2O = L-methionyl-(S)-S-oxide-[protein] + [thioredoxin]-dithiol</text>
        <dbReference type="Rhea" id="RHEA:14217"/>
        <dbReference type="Rhea" id="RHEA-COMP:10698"/>
        <dbReference type="Rhea" id="RHEA-COMP:10700"/>
        <dbReference type="Rhea" id="RHEA-COMP:12313"/>
        <dbReference type="Rhea" id="RHEA-COMP:12315"/>
        <dbReference type="ChEBI" id="CHEBI:15377"/>
        <dbReference type="ChEBI" id="CHEBI:16044"/>
        <dbReference type="ChEBI" id="CHEBI:29950"/>
        <dbReference type="ChEBI" id="CHEBI:44120"/>
        <dbReference type="ChEBI" id="CHEBI:50058"/>
        <dbReference type="EC" id="1.8.4.11"/>
    </reaction>
</comment>
<evidence type="ECO:0000313" key="6">
    <source>
        <dbReference type="EMBL" id="MET3693823.1"/>
    </source>
</evidence>
<name>A0ABV2L7L2_9HYPH</name>
<evidence type="ECO:0000256" key="1">
    <source>
        <dbReference type="ARBA" id="ARBA00023002"/>
    </source>
</evidence>
<evidence type="ECO:0000256" key="3">
    <source>
        <dbReference type="ARBA" id="ARBA00048782"/>
    </source>
</evidence>
<comment type="function">
    <text evidence="4">Has an important function as a repair enzyme for proteins that have been inactivated by oxidation. Catalyzes the reversible oxidation-reduction of methionine sulfoxide in proteins to methionine.</text>
</comment>
<dbReference type="EC" id="1.8.4.11" evidence="4"/>
<proteinExistence type="inferred from homology"/>
<feature type="active site" evidence="4">
    <location>
        <position position="70"/>
    </location>
</feature>
<sequence length="247" mass="26067">MSTITKPATVPLHRTRLNAALVGGALTLLGFGLAMTVGAGAEEASRRLPAAATPAREPARLQSAVFAGGCFWGVQGVFQNVRGVTQAVSGYAGGDDASANYQAVSSGRTRHAEAVRVTYDPRVVSYDTLLRVFFSVALDPTQVDRQGPDHGPQYRSALFPANAEQGSVAGAYIAQLDAAKVYGAPVATRIEPGAAFYPAEAYHQDFMALHPAHPYIVANDAAKVRDLKRFFPEFTAPAPVLVGRDPA</sequence>
<accession>A0ABV2L7L2</accession>
<evidence type="ECO:0000256" key="4">
    <source>
        <dbReference type="HAMAP-Rule" id="MF_01401"/>
    </source>
</evidence>
<feature type="domain" description="Peptide methionine sulphoxide reductase MsrA" evidence="5">
    <location>
        <begin position="64"/>
        <end position="215"/>
    </location>
</feature>
<keyword evidence="7" id="KW-1185">Reference proteome</keyword>
<gene>
    <name evidence="4" type="primary">msrA</name>
    <name evidence="6" type="ORF">ABID43_003377</name>
</gene>
<comment type="caution">
    <text evidence="6">The sequence shown here is derived from an EMBL/GenBank/DDBJ whole genome shotgun (WGS) entry which is preliminary data.</text>
</comment>